<dbReference type="PROSITE" id="PS50048">
    <property type="entry name" value="ZN2_CY6_FUNGAL_2"/>
    <property type="match status" value="1"/>
</dbReference>
<dbReference type="EMBL" id="JARJLG010000268">
    <property type="protein sequence ID" value="KAJ7721432.1"/>
    <property type="molecule type" value="Genomic_DNA"/>
</dbReference>
<dbReference type="CDD" id="cd00067">
    <property type="entry name" value="GAL4"/>
    <property type="match status" value="1"/>
</dbReference>
<evidence type="ECO:0000256" key="2">
    <source>
        <dbReference type="ARBA" id="ARBA00022723"/>
    </source>
</evidence>
<comment type="caution">
    <text evidence="7">The sequence shown here is derived from an EMBL/GenBank/DDBJ whole genome shotgun (WGS) entry which is preliminary data.</text>
</comment>
<dbReference type="CDD" id="cd12148">
    <property type="entry name" value="fungal_TF_MHR"/>
    <property type="match status" value="1"/>
</dbReference>
<evidence type="ECO:0000256" key="4">
    <source>
        <dbReference type="ARBA" id="ARBA00023163"/>
    </source>
</evidence>
<comment type="subcellular location">
    <subcellularLocation>
        <location evidence="1">Nucleus</location>
    </subcellularLocation>
</comment>
<keyword evidence="2" id="KW-0479">Metal-binding</keyword>
<name>A0AAD7MKK5_9AGAR</name>
<protein>
    <recommendedName>
        <fullName evidence="6">Zn(2)-C6 fungal-type domain-containing protein</fullName>
    </recommendedName>
</protein>
<dbReference type="PANTHER" id="PTHR47338">
    <property type="entry name" value="ZN(II)2CYS6 TRANSCRIPTION FACTOR (EUROFUNG)-RELATED"/>
    <property type="match status" value="1"/>
</dbReference>
<keyword evidence="8" id="KW-1185">Reference proteome</keyword>
<dbReference type="GO" id="GO:0000981">
    <property type="term" value="F:DNA-binding transcription factor activity, RNA polymerase II-specific"/>
    <property type="evidence" value="ECO:0007669"/>
    <property type="project" value="InterPro"/>
</dbReference>
<dbReference type="Pfam" id="PF04082">
    <property type="entry name" value="Fungal_trans"/>
    <property type="match status" value="1"/>
</dbReference>
<keyword evidence="3" id="KW-0805">Transcription regulation</keyword>
<dbReference type="Gene3D" id="4.10.240.10">
    <property type="entry name" value="Zn(2)-C6 fungal-type DNA-binding domain"/>
    <property type="match status" value="1"/>
</dbReference>
<accession>A0AAD7MKK5</accession>
<dbReference type="AlphaFoldDB" id="A0AAD7MKK5"/>
<dbReference type="PANTHER" id="PTHR47338:SF29">
    <property type="entry name" value="ZN(2)-C6 FUNGAL-TYPE DOMAIN-CONTAINING PROTEIN"/>
    <property type="match status" value="1"/>
</dbReference>
<dbReference type="SMART" id="SM00066">
    <property type="entry name" value="GAL4"/>
    <property type="match status" value="1"/>
</dbReference>
<dbReference type="InterPro" id="IPR007219">
    <property type="entry name" value="XnlR_reg_dom"/>
</dbReference>
<dbReference type="GO" id="GO:0005634">
    <property type="term" value="C:nucleus"/>
    <property type="evidence" value="ECO:0007669"/>
    <property type="project" value="UniProtKB-SubCell"/>
</dbReference>
<keyword evidence="4" id="KW-0804">Transcription</keyword>
<dbReference type="Pfam" id="PF00172">
    <property type="entry name" value="Zn_clus"/>
    <property type="match status" value="1"/>
</dbReference>
<proteinExistence type="predicted"/>
<evidence type="ECO:0000313" key="8">
    <source>
        <dbReference type="Proteomes" id="UP001215280"/>
    </source>
</evidence>
<dbReference type="GO" id="GO:0003677">
    <property type="term" value="F:DNA binding"/>
    <property type="evidence" value="ECO:0007669"/>
    <property type="project" value="InterPro"/>
</dbReference>
<dbReference type="InterPro" id="IPR036864">
    <property type="entry name" value="Zn2-C6_fun-type_DNA-bd_sf"/>
</dbReference>
<reference evidence="7" key="1">
    <citation type="submission" date="2023-03" db="EMBL/GenBank/DDBJ databases">
        <title>Massive genome expansion in bonnet fungi (Mycena s.s.) driven by repeated elements and novel gene families across ecological guilds.</title>
        <authorList>
            <consortium name="Lawrence Berkeley National Laboratory"/>
            <person name="Harder C.B."/>
            <person name="Miyauchi S."/>
            <person name="Viragh M."/>
            <person name="Kuo A."/>
            <person name="Thoen E."/>
            <person name="Andreopoulos B."/>
            <person name="Lu D."/>
            <person name="Skrede I."/>
            <person name="Drula E."/>
            <person name="Henrissat B."/>
            <person name="Morin E."/>
            <person name="Kohler A."/>
            <person name="Barry K."/>
            <person name="LaButti K."/>
            <person name="Morin E."/>
            <person name="Salamov A."/>
            <person name="Lipzen A."/>
            <person name="Mereny Z."/>
            <person name="Hegedus B."/>
            <person name="Baldrian P."/>
            <person name="Stursova M."/>
            <person name="Weitz H."/>
            <person name="Taylor A."/>
            <person name="Grigoriev I.V."/>
            <person name="Nagy L.G."/>
            <person name="Martin F."/>
            <person name="Kauserud H."/>
        </authorList>
    </citation>
    <scope>NUCLEOTIDE SEQUENCE</scope>
    <source>
        <strain evidence="7">CBHHK188m</strain>
    </source>
</reference>
<organism evidence="7 8">
    <name type="scientific">Mycena maculata</name>
    <dbReference type="NCBI Taxonomy" id="230809"/>
    <lineage>
        <taxon>Eukaryota</taxon>
        <taxon>Fungi</taxon>
        <taxon>Dikarya</taxon>
        <taxon>Basidiomycota</taxon>
        <taxon>Agaricomycotina</taxon>
        <taxon>Agaricomycetes</taxon>
        <taxon>Agaricomycetidae</taxon>
        <taxon>Agaricales</taxon>
        <taxon>Marasmiineae</taxon>
        <taxon>Mycenaceae</taxon>
        <taxon>Mycena</taxon>
    </lineage>
</organism>
<dbReference type="Proteomes" id="UP001215280">
    <property type="component" value="Unassembled WGS sequence"/>
</dbReference>
<dbReference type="InterPro" id="IPR001138">
    <property type="entry name" value="Zn2Cys6_DnaBD"/>
</dbReference>
<sequence>MAEPPSDSSARPRPSSYLHKACMNCRRRKIRCDAERPVCRQCRLRPPRSLTPCKYSHTPVGGAAPPQLGDTVEAMQDRIRALEDFTSGNTSEIFLSDPYPSPLQQYGPFEVKIIYSVDMFLQRFARHQFFFFDVQEFRRAALLRLPLGHSDLLPVGLLHAVHLWANRISPAEGSPPDAEALSLAVHHLASDIAAIQHPHRILQIIQAAILLSLYYLDMGRLLEGKYHCAAATSLAFSVGLHRIGSPPHINHQPLRFLDATLPVPPEAGRAKEMVDAFWSVVILNNYWVATSGVPSNIPSDVSISTPWPRETLIDSVSSAAASTRFSTENDVDGNSPLACLVKASTLLERTIAIAVGDPGLPHPPGFWALDHRLDTFSRYLQTVVATDQLLLVTRALVNVAILRLHAPHIHISESAQFKSFMAAAGVLSQFENANTAGWDHVDPILGPVLSTVAGFYISQLSIFTEAAPGLQRTLVLMELLAPLSPLAHQCLVATRMRCDCAQLQGPPQLQL</sequence>
<evidence type="ECO:0000256" key="5">
    <source>
        <dbReference type="ARBA" id="ARBA00023242"/>
    </source>
</evidence>
<evidence type="ECO:0000259" key="6">
    <source>
        <dbReference type="PROSITE" id="PS50048"/>
    </source>
</evidence>
<feature type="domain" description="Zn(2)-C6 fungal-type" evidence="6">
    <location>
        <begin position="21"/>
        <end position="55"/>
    </location>
</feature>
<dbReference type="SUPFAM" id="SSF57701">
    <property type="entry name" value="Zn2/Cys6 DNA-binding domain"/>
    <property type="match status" value="1"/>
</dbReference>
<gene>
    <name evidence="7" type="ORF">DFH07DRAFT_1007707</name>
</gene>
<keyword evidence="5" id="KW-0539">Nucleus</keyword>
<evidence type="ECO:0000256" key="3">
    <source>
        <dbReference type="ARBA" id="ARBA00023015"/>
    </source>
</evidence>
<dbReference type="GO" id="GO:0006351">
    <property type="term" value="P:DNA-templated transcription"/>
    <property type="evidence" value="ECO:0007669"/>
    <property type="project" value="InterPro"/>
</dbReference>
<evidence type="ECO:0000256" key="1">
    <source>
        <dbReference type="ARBA" id="ARBA00004123"/>
    </source>
</evidence>
<dbReference type="InterPro" id="IPR050815">
    <property type="entry name" value="TF_fung"/>
</dbReference>
<dbReference type="GO" id="GO:0008270">
    <property type="term" value="F:zinc ion binding"/>
    <property type="evidence" value="ECO:0007669"/>
    <property type="project" value="InterPro"/>
</dbReference>
<evidence type="ECO:0000313" key="7">
    <source>
        <dbReference type="EMBL" id="KAJ7721432.1"/>
    </source>
</evidence>